<evidence type="ECO:0000259" key="2">
    <source>
        <dbReference type="Pfam" id="PF21307"/>
    </source>
</evidence>
<dbReference type="GO" id="GO:0005975">
    <property type="term" value="P:carbohydrate metabolic process"/>
    <property type="evidence" value="ECO:0007669"/>
    <property type="project" value="InterPro"/>
</dbReference>
<feature type="domain" description="Alpha fucosidase A-like C-terminal" evidence="2">
    <location>
        <begin position="695"/>
        <end position="788"/>
    </location>
</feature>
<dbReference type="PANTHER" id="PTHR31084:SF0">
    <property type="entry name" value="ALPHA-L-FUCOSIDASE 2"/>
    <property type="match status" value="1"/>
</dbReference>
<dbReference type="Gene3D" id="1.50.10.10">
    <property type="match status" value="1"/>
</dbReference>
<dbReference type="Gene3D" id="2.70.98.50">
    <property type="entry name" value="putative glycoside hydrolase family protein from bacillus halodurans"/>
    <property type="match status" value="1"/>
</dbReference>
<proteinExistence type="predicted"/>
<dbReference type="Pfam" id="PF21307">
    <property type="entry name" value="Glyco_hydro_95_C"/>
    <property type="match status" value="1"/>
</dbReference>
<feature type="domain" description="Glycosyl hydrolase family 95 N-terminal" evidence="1">
    <location>
        <begin position="13"/>
        <end position="262"/>
    </location>
</feature>
<dbReference type="GO" id="GO:0004560">
    <property type="term" value="F:alpha-L-fucosidase activity"/>
    <property type="evidence" value="ECO:0007669"/>
    <property type="project" value="InterPro"/>
</dbReference>
<dbReference type="InterPro" id="IPR049053">
    <property type="entry name" value="AFCA-like_C"/>
</dbReference>
<dbReference type="InterPro" id="IPR012341">
    <property type="entry name" value="6hp_glycosidase-like_sf"/>
</dbReference>
<comment type="caution">
    <text evidence="4">The sequence shown here is derived from an EMBL/GenBank/DDBJ whole genome shotgun (WGS) entry which is preliminary data.</text>
</comment>
<dbReference type="OrthoDB" id="9802600at2"/>
<dbReference type="Pfam" id="PF14498">
    <property type="entry name" value="Glyco_hyd_65N_2"/>
    <property type="match status" value="1"/>
</dbReference>
<dbReference type="InterPro" id="IPR016518">
    <property type="entry name" value="Alpha-L-fucosidase"/>
</dbReference>
<dbReference type="InterPro" id="IPR027414">
    <property type="entry name" value="GH95_N_dom"/>
</dbReference>
<dbReference type="AlphaFoldDB" id="A0A1S8TY02"/>
<gene>
    <name evidence="4" type="ORF">CLPUN_01640</name>
</gene>
<dbReference type="PIRSF" id="PIRSF007663">
    <property type="entry name" value="UCP007663"/>
    <property type="match status" value="1"/>
</dbReference>
<organism evidence="4 5">
    <name type="scientific">Clostridium puniceum</name>
    <dbReference type="NCBI Taxonomy" id="29367"/>
    <lineage>
        <taxon>Bacteria</taxon>
        <taxon>Bacillati</taxon>
        <taxon>Bacillota</taxon>
        <taxon>Clostridia</taxon>
        <taxon>Eubacteriales</taxon>
        <taxon>Clostridiaceae</taxon>
        <taxon>Clostridium</taxon>
    </lineage>
</organism>
<dbReference type="InterPro" id="IPR008928">
    <property type="entry name" value="6-hairpin_glycosidase_sf"/>
</dbReference>
<reference evidence="4 5" key="1">
    <citation type="submission" date="2016-05" db="EMBL/GenBank/DDBJ databases">
        <title>Microbial solvent formation.</title>
        <authorList>
            <person name="Poehlein A."/>
            <person name="Montoya Solano J.D."/>
            <person name="Flitsch S."/>
            <person name="Krabben P."/>
            <person name="Duerre P."/>
            <person name="Daniel R."/>
        </authorList>
    </citation>
    <scope>NUCLEOTIDE SEQUENCE [LARGE SCALE GENOMIC DNA]</scope>
    <source>
        <strain evidence="4 5">DSM 2619</strain>
    </source>
</reference>
<dbReference type="FunFam" id="1.50.10.10:FF:000028">
    <property type="entry name" value="Alpha-L-fucosidase 2"/>
    <property type="match status" value="1"/>
</dbReference>
<dbReference type="Proteomes" id="UP000190890">
    <property type="component" value="Unassembled WGS sequence"/>
</dbReference>
<dbReference type="Pfam" id="PF22124">
    <property type="entry name" value="Glyco_hydro_95_cat"/>
    <property type="match status" value="1"/>
</dbReference>
<keyword evidence="5" id="KW-1185">Reference proteome</keyword>
<evidence type="ECO:0000313" key="4">
    <source>
        <dbReference type="EMBL" id="OOM82462.1"/>
    </source>
</evidence>
<dbReference type="RefSeq" id="WP_077845489.1">
    <property type="nucleotide sequence ID" value="NZ_LZZM01000011.1"/>
</dbReference>
<dbReference type="InterPro" id="IPR054363">
    <property type="entry name" value="GH95_cat"/>
</dbReference>
<name>A0A1S8TY02_9CLOT</name>
<dbReference type="STRING" id="29367.CLPUN_01640"/>
<protein>
    <submittedName>
        <fullName evidence="4">Uncharacterized protein</fullName>
    </submittedName>
</protein>
<evidence type="ECO:0000259" key="1">
    <source>
        <dbReference type="Pfam" id="PF14498"/>
    </source>
</evidence>
<evidence type="ECO:0000313" key="5">
    <source>
        <dbReference type="Proteomes" id="UP000190890"/>
    </source>
</evidence>
<dbReference type="SUPFAM" id="SSF48208">
    <property type="entry name" value="Six-hairpin glycosidases"/>
    <property type="match status" value="1"/>
</dbReference>
<evidence type="ECO:0000259" key="3">
    <source>
        <dbReference type="Pfam" id="PF22124"/>
    </source>
</evidence>
<dbReference type="EMBL" id="LZZM01000011">
    <property type="protein sequence ID" value="OOM82462.1"/>
    <property type="molecule type" value="Genomic_DNA"/>
</dbReference>
<accession>A0A1S8TY02</accession>
<dbReference type="PANTHER" id="PTHR31084">
    <property type="entry name" value="ALPHA-L-FUCOSIDASE 2"/>
    <property type="match status" value="1"/>
</dbReference>
<feature type="domain" description="Glycosyl hydrolase family 95 catalytic" evidence="3">
    <location>
        <begin position="291"/>
        <end position="693"/>
    </location>
</feature>
<sequence>MCGDRTKDSRLKLWYESPANEWVEALPLGNGRLGSMVFGNVSKERIQLNEDTLWTGMPIKEENCGLFLENLNEVRNLMFQGEYVKGQEIMNEKLLGPWNESYAPMGNLYLDFENTDAYEEYKRELDLEEGLVRVNYKINGVEFNRTLFISAPDNAIVINLTASKKGKLTFLASLDSLLRFETKSLNENSITLTGKAPIHAAPSYVQEENPIIYDEEGKKGMDFQILVDVKACNGKVSSENGFLKVQGADSVLIKIIAHTSFNDFKCEAGIEGKDSEKLCSETLEKIKEKTFKELYSAHLQEYIELFNRVNFNLGEDEKYKIPTNKRLEKVVNGGEDLSLIPLYFQYGRYLLMSSSREGTQPANLQGIWNEDLRPAWSSNYTTNINVEMNYWPAEVCNLSECHEPLFKMIKEVSEVGAETAKVRYGCNGWTANHNINLWRQSAPAGGSVEWAYWPMAGAWLCSHLWEHYEFTQDKKFLEEVYPTMRGAAIFLLDWLISDENGYLVTCPSISPENNFVAPGGEKCSPSIASTMDMAITRELFTNCIKTIEVLENDIEFSEKLKDAKEKLYPYKIGKHGQLQEWFKDFDEFEIGHRHLSHLFGLYPGSDISEEKTKELFEACRVSLERRLSHGGGHTGWSCSWVVNLFARLKDSKASYEYLMVLFRKLTFSNLFNVCPPFQIDGNFGGTAAIAEMLLQSHEGYIDFLPALPKEWENGCIEGLKARGGFEINMEWKNGQLLKVKIISKLSNICRIKVNRNMVIKRDSTKVYVKYIKENIIEFATSEKGEYIICIKE</sequence>